<feature type="compositionally biased region" description="Acidic residues" evidence="1">
    <location>
        <begin position="39"/>
        <end position="54"/>
    </location>
</feature>
<dbReference type="Proteomes" id="UP000314294">
    <property type="component" value="Unassembled WGS sequence"/>
</dbReference>
<evidence type="ECO:0000313" key="2">
    <source>
        <dbReference type="EMBL" id="TNN32887.1"/>
    </source>
</evidence>
<feature type="region of interest" description="Disordered" evidence="1">
    <location>
        <begin position="1"/>
        <end position="54"/>
    </location>
</feature>
<proteinExistence type="predicted"/>
<dbReference type="AlphaFoldDB" id="A0A4Z2EVH3"/>
<reference evidence="2 3" key="1">
    <citation type="submission" date="2019-03" db="EMBL/GenBank/DDBJ databases">
        <title>First draft genome of Liparis tanakae, snailfish: a comprehensive survey of snailfish specific genes.</title>
        <authorList>
            <person name="Kim W."/>
            <person name="Song I."/>
            <person name="Jeong J.-H."/>
            <person name="Kim D."/>
            <person name="Kim S."/>
            <person name="Ryu S."/>
            <person name="Song J.Y."/>
            <person name="Lee S.K."/>
        </authorList>
    </citation>
    <scope>NUCLEOTIDE SEQUENCE [LARGE SCALE GENOMIC DNA]</scope>
    <source>
        <tissue evidence="2">Muscle</tissue>
    </source>
</reference>
<keyword evidence="3" id="KW-1185">Reference proteome</keyword>
<dbReference type="EMBL" id="SRLO01002454">
    <property type="protein sequence ID" value="TNN32887.1"/>
    <property type="molecule type" value="Genomic_DNA"/>
</dbReference>
<comment type="caution">
    <text evidence="2">The sequence shown here is derived from an EMBL/GenBank/DDBJ whole genome shotgun (WGS) entry which is preliminary data.</text>
</comment>
<dbReference type="OrthoDB" id="2274644at2759"/>
<organism evidence="2 3">
    <name type="scientific">Liparis tanakae</name>
    <name type="common">Tanaka's snailfish</name>
    <dbReference type="NCBI Taxonomy" id="230148"/>
    <lineage>
        <taxon>Eukaryota</taxon>
        <taxon>Metazoa</taxon>
        <taxon>Chordata</taxon>
        <taxon>Craniata</taxon>
        <taxon>Vertebrata</taxon>
        <taxon>Euteleostomi</taxon>
        <taxon>Actinopterygii</taxon>
        <taxon>Neopterygii</taxon>
        <taxon>Teleostei</taxon>
        <taxon>Neoteleostei</taxon>
        <taxon>Acanthomorphata</taxon>
        <taxon>Eupercaria</taxon>
        <taxon>Perciformes</taxon>
        <taxon>Cottioidei</taxon>
        <taxon>Cottales</taxon>
        <taxon>Liparidae</taxon>
        <taxon>Liparis</taxon>
    </lineage>
</organism>
<evidence type="ECO:0000313" key="3">
    <source>
        <dbReference type="Proteomes" id="UP000314294"/>
    </source>
</evidence>
<sequence>MTLGTGGKEDLLFKSSGQKAARHAGRRDGRPEEARNNVDDDDDYDDDDDDDDDYDIQLKAAWDQETREGELMSFLVETQRCENQPSSAVRGHVEVTWRSRGGRVEVTWRSRPDHVEVTSRSRGGHVEVMWRSRPDHVEVTSRSRGGHVEVT</sequence>
<gene>
    <name evidence="2" type="ORF">EYF80_056950</name>
</gene>
<accession>A0A4Z2EVH3</accession>
<feature type="compositionally biased region" description="Basic and acidic residues" evidence="1">
    <location>
        <begin position="26"/>
        <end position="38"/>
    </location>
</feature>
<protein>
    <submittedName>
        <fullName evidence="2">Uncharacterized protein</fullName>
    </submittedName>
</protein>
<evidence type="ECO:0000256" key="1">
    <source>
        <dbReference type="SAM" id="MobiDB-lite"/>
    </source>
</evidence>
<name>A0A4Z2EVH3_9TELE</name>